<comment type="caution">
    <text evidence="8">The sequence shown here is derived from an EMBL/GenBank/DDBJ whole genome shotgun (WGS) entry which is preliminary data.</text>
</comment>
<dbReference type="FunFam" id="3.90.76.10:FF:000001">
    <property type="entry name" value="Oligopeptide ABC transporter substrate-binding protein"/>
    <property type="match status" value="1"/>
</dbReference>
<dbReference type="Pfam" id="PF00496">
    <property type="entry name" value="SBP_bac_5"/>
    <property type="match status" value="1"/>
</dbReference>
<protein>
    <submittedName>
        <fullName evidence="8">Peptide ABC transporter substrate-binding protein</fullName>
    </submittedName>
</protein>
<dbReference type="Gene3D" id="3.40.190.10">
    <property type="entry name" value="Periplasmic binding protein-like II"/>
    <property type="match status" value="1"/>
</dbReference>
<evidence type="ECO:0000256" key="4">
    <source>
        <dbReference type="ARBA" id="ARBA00022729"/>
    </source>
</evidence>
<dbReference type="Proteomes" id="UP001212327">
    <property type="component" value="Unassembled WGS sequence"/>
</dbReference>
<evidence type="ECO:0000313" key="9">
    <source>
        <dbReference type="Proteomes" id="UP001212327"/>
    </source>
</evidence>
<dbReference type="Gene3D" id="3.90.76.10">
    <property type="entry name" value="Dipeptide-binding Protein, Domain 1"/>
    <property type="match status" value="1"/>
</dbReference>
<evidence type="ECO:0000313" key="8">
    <source>
        <dbReference type="EMBL" id="MDB1566001.1"/>
    </source>
</evidence>
<name>A0AAW6A874_LACPA</name>
<evidence type="ECO:0000256" key="6">
    <source>
        <dbReference type="SAM" id="SignalP"/>
    </source>
</evidence>
<dbReference type="InterPro" id="IPR039424">
    <property type="entry name" value="SBP_5"/>
</dbReference>
<comment type="subcellular location">
    <subcellularLocation>
        <location evidence="1">Cell envelope</location>
    </subcellularLocation>
</comment>
<dbReference type="GO" id="GO:1904680">
    <property type="term" value="F:peptide transmembrane transporter activity"/>
    <property type="evidence" value="ECO:0007669"/>
    <property type="project" value="TreeGrafter"/>
</dbReference>
<evidence type="ECO:0000256" key="1">
    <source>
        <dbReference type="ARBA" id="ARBA00004196"/>
    </source>
</evidence>
<evidence type="ECO:0000259" key="7">
    <source>
        <dbReference type="Pfam" id="PF00496"/>
    </source>
</evidence>
<dbReference type="CDD" id="cd08504">
    <property type="entry name" value="PBP2_OppA"/>
    <property type="match status" value="1"/>
</dbReference>
<dbReference type="PANTHER" id="PTHR30290">
    <property type="entry name" value="PERIPLASMIC BINDING COMPONENT OF ABC TRANSPORTER"/>
    <property type="match status" value="1"/>
</dbReference>
<sequence length="539" mass="59763">MIKKTKLPGLVTAMCSVTLLLGACGKQSAPETHDSINIGASAALSTADNSQAMDNTSSDVMEQVSEGLYDFTVKGTLKEALATNMPKATNGGKTYTFNLRHDAKWSNGDPVTAQDFVYSWRRTVDPKTKSPQAYYFDGVKNYSEITARKKSPNTLGIQAVGKYKLVVTLDHAMPYFPSVLAVNASFPLNQKYVEKEGKKYGKDSSHTLYNGAYTLTNWNGSSDSWTYSKNKYYWDKKNVKIKTVNVTVMKSQTTAGLEFKSGKLDLTPISGDEVKNEKNNKSLFVRKIPGTMYLQYNTKQKLFSNEKIRQALTYATNSKELASDVLQDNSSTATGYVPTGFTNSKTGQDFAKQAGVIVKFDKTKAKQLWQEGLKELGMTKASFTLMSSDDDSTKKVDEYLQGQYEKALPNLTINIKAVPFNSRLSASESGDFDAVLGGWTPVYADPTDFLNLFVTGNSNNFGSYTNAQYDKDIHDANVTNAQNVSKRWSNLQDANKIVTKTAAMTPLYFLSENYLISSHLKGLMMGPLGQPYFKDVYWK</sequence>
<keyword evidence="5" id="KW-0571">Peptide transport</keyword>
<evidence type="ECO:0000256" key="2">
    <source>
        <dbReference type="ARBA" id="ARBA00005695"/>
    </source>
</evidence>
<dbReference type="InterPro" id="IPR030678">
    <property type="entry name" value="Peptide/Ni-bd"/>
</dbReference>
<dbReference type="AlphaFoldDB" id="A0AAW6A874"/>
<feature type="chain" id="PRO_5043476367" evidence="6">
    <location>
        <begin position="23"/>
        <end position="539"/>
    </location>
</feature>
<accession>A0AAW6A874</accession>
<dbReference type="InterPro" id="IPR000914">
    <property type="entry name" value="SBP_5_dom"/>
</dbReference>
<dbReference type="FunFam" id="3.10.105.10:FF:000001">
    <property type="entry name" value="Oligopeptide ABC transporter, oligopeptide-binding protein"/>
    <property type="match status" value="1"/>
</dbReference>
<dbReference type="GO" id="GO:0015833">
    <property type="term" value="P:peptide transport"/>
    <property type="evidence" value="ECO:0007669"/>
    <property type="project" value="UniProtKB-KW"/>
</dbReference>
<keyword evidence="5" id="KW-0653">Protein transport</keyword>
<gene>
    <name evidence="8" type="ORF">PGA78_14785</name>
</gene>
<dbReference type="GO" id="GO:0043190">
    <property type="term" value="C:ATP-binding cassette (ABC) transporter complex"/>
    <property type="evidence" value="ECO:0007669"/>
    <property type="project" value="InterPro"/>
</dbReference>
<organism evidence="8 9">
    <name type="scientific">Lacticaseibacillus paracasei</name>
    <name type="common">Lactobacillus paracasei</name>
    <dbReference type="NCBI Taxonomy" id="1597"/>
    <lineage>
        <taxon>Bacteria</taxon>
        <taxon>Bacillati</taxon>
        <taxon>Bacillota</taxon>
        <taxon>Bacilli</taxon>
        <taxon>Lactobacillales</taxon>
        <taxon>Lactobacillaceae</taxon>
        <taxon>Lacticaseibacillus</taxon>
    </lineage>
</organism>
<comment type="similarity">
    <text evidence="2">Belongs to the bacterial solute-binding protein 5 family.</text>
</comment>
<dbReference type="PIRSF" id="PIRSF002741">
    <property type="entry name" value="MppA"/>
    <property type="match status" value="1"/>
</dbReference>
<dbReference type="GO" id="GO:0030288">
    <property type="term" value="C:outer membrane-bounded periplasmic space"/>
    <property type="evidence" value="ECO:0007669"/>
    <property type="project" value="UniProtKB-ARBA"/>
</dbReference>
<dbReference type="RefSeq" id="WP_272029305.1">
    <property type="nucleotide sequence ID" value="NZ_JAQLSF010000001.1"/>
</dbReference>
<keyword evidence="4 6" id="KW-0732">Signal</keyword>
<dbReference type="PROSITE" id="PS51257">
    <property type="entry name" value="PROKAR_LIPOPROTEIN"/>
    <property type="match status" value="1"/>
</dbReference>
<proteinExistence type="inferred from homology"/>
<feature type="signal peptide" evidence="6">
    <location>
        <begin position="1"/>
        <end position="22"/>
    </location>
</feature>
<evidence type="ECO:0000256" key="3">
    <source>
        <dbReference type="ARBA" id="ARBA00022448"/>
    </source>
</evidence>
<dbReference type="PANTHER" id="PTHR30290:SF10">
    <property type="entry name" value="PERIPLASMIC OLIGOPEPTIDE-BINDING PROTEIN-RELATED"/>
    <property type="match status" value="1"/>
</dbReference>
<keyword evidence="3" id="KW-0813">Transport</keyword>
<dbReference type="SUPFAM" id="SSF53850">
    <property type="entry name" value="Periplasmic binding protein-like II"/>
    <property type="match status" value="1"/>
</dbReference>
<feature type="domain" description="Solute-binding protein family 5" evidence="7">
    <location>
        <begin position="77"/>
        <end position="460"/>
    </location>
</feature>
<dbReference type="Gene3D" id="3.10.105.10">
    <property type="entry name" value="Dipeptide-binding Protein, Domain 3"/>
    <property type="match status" value="1"/>
</dbReference>
<evidence type="ECO:0000256" key="5">
    <source>
        <dbReference type="ARBA" id="ARBA00022856"/>
    </source>
</evidence>
<reference evidence="8 9" key="1">
    <citation type="submission" date="2023-01" db="EMBL/GenBank/DDBJ databases">
        <title>Complete genome sequence of Lacticaseibacillus paracasei SRCM217440 isolated from Makgeolli.</title>
        <authorList>
            <person name="Yang H.-G."/>
            <person name="Jeong S.-J."/>
            <person name="Ha G.-S."/>
            <person name="Yang H.-J."/>
            <person name="Jeong D.-Y."/>
        </authorList>
    </citation>
    <scope>NUCLEOTIDE SEQUENCE [LARGE SCALE GENOMIC DNA]</scope>
    <source>
        <strain evidence="8 9">SRCM217440</strain>
    </source>
</reference>
<dbReference type="EMBL" id="JAQLSF010000001">
    <property type="protein sequence ID" value="MDB1566001.1"/>
    <property type="molecule type" value="Genomic_DNA"/>
</dbReference>